<dbReference type="Gene3D" id="3.40.50.300">
    <property type="entry name" value="P-loop containing nucleotide triphosphate hydrolases"/>
    <property type="match status" value="1"/>
</dbReference>
<comment type="caution">
    <text evidence="2">The sequence shown here is derived from an EMBL/GenBank/DDBJ whole genome shotgun (WGS) entry which is preliminary data.</text>
</comment>
<dbReference type="SUPFAM" id="SSF52540">
    <property type="entry name" value="P-loop containing nucleoside triphosphate hydrolases"/>
    <property type="match status" value="1"/>
</dbReference>
<dbReference type="AlphaFoldDB" id="A0A1Q4HPV9"/>
<organism evidence="2 3">
    <name type="scientific">Mycobacterium paraffinicum</name>
    <dbReference type="NCBI Taxonomy" id="53378"/>
    <lineage>
        <taxon>Bacteria</taxon>
        <taxon>Bacillati</taxon>
        <taxon>Actinomycetota</taxon>
        <taxon>Actinomycetes</taxon>
        <taxon>Mycobacteriales</taxon>
        <taxon>Mycobacteriaceae</taxon>
        <taxon>Mycobacterium</taxon>
    </lineage>
</organism>
<keyword evidence="3" id="KW-1185">Reference proteome</keyword>
<dbReference type="NCBIfam" id="NF045780">
    <property type="entry name" value="TrlF_fam_ATP"/>
    <property type="match status" value="1"/>
</dbReference>
<evidence type="ECO:0000313" key="3">
    <source>
        <dbReference type="Proteomes" id="UP000186438"/>
    </source>
</evidence>
<evidence type="ECO:0000313" key="2">
    <source>
        <dbReference type="EMBL" id="OJZ69945.1"/>
    </source>
</evidence>
<evidence type="ECO:0000256" key="1">
    <source>
        <dbReference type="SAM" id="Coils"/>
    </source>
</evidence>
<dbReference type="STRING" id="53378.BRW65_21685"/>
<accession>A0A1Q4HPV9</accession>
<name>A0A1Q4HPV9_9MYCO</name>
<protein>
    <recommendedName>
        <fullName evidence="4">DNA repair protein</fullName>
    </recommendedName>
</protein>
<keyword evidence="1" id="KW-0175">Coiled coil</keyword>
<dbReference type="EMBL" id="MPNT01000024">
    <property type="protein sequence ID" value="OJZ69945.1"/>
    <property type="molecule type" value="Genomic_DNA"/>
</dbReference>
<evidence type="ECO:0008006" key="4">
    <source>
        <dbReference type="Google" id="ProtNLM"/>
    </source>
</evidence>
<dbReference type="Proteomes" id="UP000186438">
    <property type="component" value="Unassembled WGS sequence"/>
</dbReference>
<dbReference type="InterPro" id="IPR016195">
    <property type="entry name" value="Pol/histidinol_Pase-like"/>
</dbReference>
<proteinExistence type="predicted"/>
<feature type="coiled-coil region" evidence="1">
    <location>
        <begin position="587"/>
        <end position="651"/>
    </location>
</feature>
<dbReference type="InterPro" id="IPR027417">
    <property type="entry name" value="P-loop_NTPase"/>
</dbReference>
<dbReference type="SUPFAM" id="SSF89550">
    <property type="entry name" value="PHP domain-like"/>
    <property type="match status" value="1"/>
</dbReference>
<reference evidence="2 3" key="1">
    <citation type="submission" date="2016-11" db="EMBL/GenBank/DDBJ databases">
        <title>Genome sequences of unsequenced Mycobacteria.</title>
        <authorList>
            <person name="Greninger A.L."/>
            <person name="Fang F."/>
            <person name="Jerome K.R."/>
        </authorList>
    </citation>
    <scope>NUCLEOTIDE SEQUENCE [LARGE SCALE GENOMIC DNA]</scope>
    <source>
        <strain evidence="2 3">M11</strain>
    </source>
</reference>
<gene>
    <name evidence="2" type="ORF">BRW65_21685</name>
</gene>
<dbReference type="Gene3D" id="3.20.20.140">
    <property type="entry name" value="Metal-dependent hydrolases"/>
    <property type="match status" value="1"/>
</dbReference>
<dbReference type="InterPro" id="IPR054787">
    <property type="entry name" value="TrlF_ATPase"/>
</dbReference>
<sequence length="924" mass="102956">MTVRRMPRGSEWRKWDLHLHSPGTKLGDGYGAPPDLDRFCRMLEESDVQVFGITDYFSADGFLAVAKHYGELFPQSEKVLLPNIELRLNETVNGENQDVHIHLLLRPDVSEEMVTKLLSELKTTTTDAGGRHLRCTELQHRAQFERATVTRKDIHDAITETFGSKAVRDDNVLVLVPSNNDGIRARSGQRRRENLADEIDKFADAIYGNSRNVAYFLRNDRYGNGAQESKPKPVFACCDAHSFEQLELWLGKTVETQDTRKETTWIKADPTFEGLQQTLVEPEHRVRIQTSKPDAKEPYKVISAVHFDGGGFPATIVLNPNLVSIIGSRSSGKSALMAYIAHAVDPGYTVGQQIASGLMQDGKAGPAAALTWEDVSDIACTVEWADPAVKEGKIIYIPQNSLFAVSERPDEITAKIQPALYRMDSNLKTAHQRMQADTESSQLIISDAVDEWFRLADRIADARSELRDLGDPAAIASTRDDLAARVANLRAASALSPDDVENYQRLVDQLAANSSRRAAIRQETAAIAPYLSATDSDYVTTGVSAEVRLTPLPDVFPQNLESQLTRIVAEAVAPLRQSIDGAIIGYQRALGQEASQLEEEERSLREANADLIARNQSNVELEEVVKAHKRQEELLNKVTSKQKNLKELLATQDAQVEAIRTERAVLSKHIEEFAMRFRSSDRTLDGMEFGIEYEVTTEALQAVSQGFNRQENTPYFERSSELLKIESVLADPAAFLKSLRDGTQKVRIGSSLPHLAARALMIAPDVRFIATLEGDRIGGFERSSMTPGKQALFALSLMLNESDEAWPLLIDQPEDDLDSRSIFDTIVPYLVQRKRDRQILMVSHDANLVVGADSEQVVVANRHGNDRRNRDDKAFAYMTGSLEHTAPEVASDYVLESCGIREHACKILDGGETAFQKRRDKYKI</sequence>